<dbReference type="InterPro" id="IPR035973">
    <property type="entry name" value="Cyt_c_oxidase_su3-like_sf"/>
</dbReference>
<evidence type="ECO:0000256" key="2">
    <source>
        <dbReference type="ARBA" id="ARBA00010581"/>
    </source>
</evidence>
<feature type="transmembrane region" description="Helical" evidence="9">
    <location>
        <begin position="243"/>
        <end position="262"/>
    </location>
</feature>
<keyword evidence="8 11" id="KW-0496">Mitochondrion</keyword>
<dbReference type="EMBL" id="KM114226">
    <property type="protein sequence ID" value="AIW82496.1"/>
    <property type="molecule type" value="Genomic_DNA"/>
</dbReference>
<feature type="transmembrane region" description="Helical" evidence="9">
    <location>
        <begin position="39"/>
        <end position="56"/>
    </location>
</feature>
<dbReference type="GeneID" id="22833367"/>
<geneLocation type="mitochondrion" evidence="11"/>
<feature type="domain" description="Heme-copper oxidase subunit III family profile" evidence="10">
    <location>
        <begin position="2"/>
        <end position="264"/>
    </location>
</feature>
<dbReference type="GO" id="GO:0006123">
    <property type="term" value="P:mitochondrial electron transport, cytochrome c to oxygen"/>
    <property type="evidence" value="ECO:0007669"/>
    <property type="project" value="TreeGrafter"/>
</dbReference>
<dbReference type="GO" id="GO:0005739">
    <property type="term" value="C:mitochondrion"/>
    <property type="evidence" value="ECO:0007669"/>
    <property type="project" value="TreeGrafter"/>
</dbReference>
<comment type="function">
    <text evidence="8">Component of the cytochrome c oxidase, the last enzyme in the mitochondrial electron transport chain which drives oxidative phosphorylation. The respiratory chain contains 3 multisubunit complexes succinate dehydrogenase (complex II, CII), ubiquinol-cytochrome c oxidoreductase (cytochrome b-c1 complex, complex III, CIII) and cytochrome c oxidase (complex IV, CIV), that cooperate to transfer electrons derived from NADH and succinate to molecular oxygen, creating an electrochemical gradient over the inner membrane that drives transmembrane transport and the ATP synthase. Cytochrome c oxidase is the component of the respiratory chain that catalyzes the reduction of oxygen to water. Electrons originating from reduced cytochrome c in the intermembrane space (IMS) are transferred via the dinuclear copper A center (CU(A)) of subunit 2 and heme A of subunit 1 to the active site in subunit 1, a binuclear center (BNC) formed by heme A3 and copper B (CU(B)). The BNC reduces molecular oxygen to 2 water molecules using 4 electrons from cytochrome c in the IMS and 4 protons from the mitochondrial matrix.</text>
</comment>
<dbReference type="InterPro" id="IPR013833">
    <property type="entry name" value="Cyt_c_oxidase_su3_a-hlx"/>
</dbReference>
<feature type="transmembrane region" description="Helical" evidence="9">
    <location>
        <begin position="125"/>
        <end position="142"/>
    </location>
</feature>
<keyword evidence="5" id="KW-1278">Translocase</keyword>
<dbReference type="RefSeq" id="YP_009114839.1">
    <property type="nucleotide sequence ID" value="NC_026102.1"/>
</dbReference>
<keyword evidence="6 9" id="KW-1133">Transmembrane helix</keyword>
<keyword evidence="7 9" id="KW-0472">Membrane</keyword>
<evidence type="ECO:0000256" key="3">
    <source>
        <dbReference type="ARBA" id="ARBA00015944"/>
    </source>
</evidence>
<evidence type="ECO:0000313" key="11">
    <source>
        <dbReference type="EMBL" id="AIW82496.1"/>
    </source>
</evidence>
<comment type="subcellular location">
    <subcellularLocation>
        <location evidence="1">Membrane</location>
        <topology evidence="1">Multi-pass membrane protein</topology>
    </subcellularLocation>
</comment>
<evidence type="ECO:0000256" key="6">
    <source>
        <dbReference type="ARBA" id="ARBA00022989"/>
    </source>
</evidence>
<evidence type="ECO:0000259" key="10">
    <source>
        <dbReference type="PROSITE" id="PS50253"/>
    </source>
</evidence>
<dbReference type="Pfam" id="PF00510">
    <property type="entry name" value="COX3"/>
    <property type="match status" value="1"/>
</dbReference>
<comment type="similarity">
    <text evidence="2 8">Belongs to the cytochrome c oxidase subunit 3 family.</text>
</comment>
<dbReference type="CDD" id="cd01665">
    <property type="entry name" value="Cyt_c_Oxidase_III"/>
    <property type="match status" value="1"/>
</dbReference>
<dbReference type="Gene3D" id="1.20.120.80">
    <property type="entry name" value="Cytochrome c oxidase, subunit III, four-helix bundle"/>
    <property type="match status" value="1"/>
</dbReference>
<feature type="transmembrane region" description="Helical" evidence="9">
    <location>
        <begin position="12"/>
        <end position="33"/>
    </location>
</feature>
<evidence type="ECO:0000256" key="9">
    <source>
        <dbReference type="SAM" id="Phobius"/>
    </source>
</evidence>
<evidence type="ECO:0000256" key="8">
    <source>
        <dbReference type="RuleBase" id="RU003375"/>
    </source>
</evidence>
<dbReference type="SUPFAM" id="SSF81452">
    <property type="entry name" value="Cytochrome c oxidase subunit III-like"/>
    <property type="match status" value="1"/>
</dbReference>
<name>A0A0A7DTU9_DEMFO</name>
<gene>
    <name evidence="11" type="primary">COX3</name>
</gene>
<proteinExistence type="inferred from homology"/>
<dbReference type="InterPro" id="IPR033945">
    <property type="entry name" value="Cyt_c_oxase_su3_dom"/>
</dbReference>
<dbReference type="PANTHER" id="PTHR11403">
    <property type="entry name" value="CYTOCHROME C OXIDASE SUBUNIT III"/>
    <property type="match status" value="1"/>
</dbReference>
<dbReference type="CTD" id="4514"/>
<sequence length="265" mass="30765">MKKNKFHLVELSPWPIISSINTNMFFMSMIKFMKYKTNTLLIFSLSTLALSSLLWWSSVNRESSIQGLHNKKTHTLFKAGMALFITSEVLLFTSMFWNFFHLSFEASVAIYGNWPPNSLSFTNPYLLPIYGTILLISSSFMASKAHQATTTSTVNYCPINKNLLKSVMLGFLFLDMQLMEYSQSNSAMITFNQNPFSSIFFMTTGLHGSHVFVGLLFLSYTLYFSEKNYLSMKKHSSLIMAVWYWHFVDIMWLFVYYSLYFITAY</sequence>
<dbReference type="GO" id="GO:0016020">
    <property type="term" value="C:membrane"/>
    <property type="evidence" value="ECO:0007669"/>
    <property type="project" value="UniProtKB-SubCell"/>
</dbReference>
<reference evidence="11" key="1">
    <citation type="journal article" date="2014" name="BMC Genomics">
        <title>Complete mitochondrial genomes of the human follicle mites Demodex brevis and D. folliculorum: novel gene arrangement, truncated tRNA genes, and ancient divergence between species.</title>
        <authorList>
            <person name="Palopoli M.F."/>
            <person name="Minot S."/>
            <person name="Pei D."/>
            <person name="Satterly A."/>
            <person name="Endrizzi J."/>
        </authorList>
    </citation>
    <scope>NUCLEOTIDE SEQUENCE</scope>
</reference>
<evidence type="ECO:0000256" key="4">
    <source>
        <dbReference type="ARBA" id="ARBA00022692"/>
    </source>
</evidence>
<accession>A0A0A7DTU9</accession>
<dbReference type="PANTHER" id="PTHR11403:SF7">
    <property type="entry name" value="CYTOCHROME C OXIDASE SUBUNIT 3"/>
    <property type="match status" value="1"/>
</dbReference>
<organism evidence="11">
    <name type="scientific">Demodex folliculorum</name>
    <name type="common">Face mite</name>
    <dbReference type="NCBI Taxonomy" id="481310"/>
    <lineage>
        <taxon>Eukaryota</taxon>
        <taxon>Metazoa</taxon>
        <taxon>Ecdysozoa</taxon>
        <taxon>Arthropoda</taxon>
        <taxon>Chelicerata</taxon>
        <taxon>Arachnida</taxon>
        <taxon>Acari</taxon>
        <taxon>Acariformes</taxon>
        <taxon>Trombidiformes</taxon>
        <taxon>Prostigmata</taxon>
        <taxon>Eleutherengona</taxon>
        <taxon>Raphignathae</taxon>
        <taxon>Cheyletoidea</taxon>
        <taxon>Demodicidae</taxon>
        <taxon>Demodex</taxon>
    </lineage>
</organism>
<dbReference type="InterPro" id="IPR000298">
    <property type="entry name" value="Cyt_c_oxidase-like_su3"/>
</dbReference>
<evidence type="ECO:0000256" key="5">
    <source>
        <dbReference type="ARBA" id="ARBA00022967"/>
    </source>
</evidence>
<feature type="transmembrane region" description="Helical" evidence="9">
    <location>
        <begin position="76"/>
        <end position="97"/>
    </location>
</feature>
<dbReference type="GO" id="GO:0004129">
    <property type="term" value="F:cytochrome-c oxidase activity"/>
    <property type="evidence" value="ECO:0007669"/>
    <property type="project" value="InterPro"/>
</dbReference>
<feature type="transmembrane region" description="Helical" evidence="9">
    <location>
        <begin position="163"/>
        <end position="179"/>
    </location>
</feature>
<protein>
    <recommendedName>
        <fullName evidence="3 8">Cytochrome c oxidase subunit 3</fullName>
    </recommendedName>
</protein>
<evidence type="ECO:0000256" key="7">
    <source>
        <dbReference type="ARBA" id="ARBA00023136"/>
    </source>
</evidence>
<dbReference type="InterPro" id="IPR024791">
    <property type="entry name" value="Cyt_c/ubiquinol_Oxase_su3"/>
</dbReference>
<dbReference type="PROSITE" id="PS50253">
    <property type="entry name" value="COX3"/>
    <property type="match status" value="1"/>
</dbReference>
<feature type="transmembrane region" description="Helical" evidence="9">
    <location>
        <begin position="199"/>
        <end position="223"/>
    </location>
</feature>
<evidence type="ECO:0000256" key="1">
    <source>
        <dbReference type="ARBA" id="ARBA00004141"/>
    </source>
</evidence>
<keyword evidence="4 8" id="KW-0812">Transmembrane</keyword>
<dbReference type="AlphaFoldDB" id="A0A0A7DTU9"/>
<dbReference type="Gene3D" id="1.10.287.70">
    <property type="match status" value="1"/>
</dbReference>